<evidence type="ECO:0000313" key="14">
    <source>
        <dbReference type="Proteomes" id="UP000034738"/>
    </source>
</evidence>
<comment type="catalytic activity">
    <reaction evidence="10">
        <text>tRNA(Arg) + L-arginine + ATP = L-arginyl-tRNA(Arg) + AMP + diphosphate</text>
        <dbReference type="Rhea" id="RHEA:20301"/>
        <dbReference type="Rhea" id="RHEA-COMP:9658"/>
        <dbReference type="Rhea" id="RHEA-COMP:9673"/>
        <dbReference type="ChEBI" id="CHEBI:30616"/>
        <dbReference type="ChEBI" id="CHEBI:32682"/>
        <dbReference type="ChEBI" id="CHEBI:33019"/>
        <dbReference type="ChEBI" id="CHEBI:78442"/>
        <dbReference type="ChEBI" id="CHEBI:78513"/>
        <dbReference type="ChEBI" id="CHEBI:456215"/>
        <dbReference type="EC" id="6.1.1.19"/>
    </reaction>
</comment>
<comment type="caution">
    <text evidence="13">The sequence shown here is derived from an EMBL/GenBank/DDBJ whole genome shotgun (WGS) entry which is preliminary data.</text>
</comment>
<dbReference type="InterPro" id="IPR001278">
    <property type="entry name" value="Arg-tRNA-ligase"/>
</dbReference>
<dbReference type="Gene3D" id="3.40.50.620">
    <property type="entry name" value="HUPs"/>
    <property type="match status" value="1"/>
</dbReference>
<dbReference type="Proteomes" id="UP000034738">
    <property type="component" value="Unassembled WGS sequence"/>
</dbReference>
<dbReference type="EMBL" id="LBUY01000006">
    <property type="protein sequence ID" value="KKQ75306.1"/>
    <property type="molecule type" value="Genomic_DNA"/>
</dbReference>
<dbReference type="GO" id="GO:0005737">
    <property type="term" value="C:cytoplasm"/>
    <property type="evidence" value="ECO:0007669"/>
    <property type="project" value="UniProtKB-SubCell"/>
</dbReference>
<organism evidence="13 14">
    <name type="scientific">Candidatus Woesebacteria bacterium GW2011_GWB1_38_5</name>
    <dbReference type="NCBI Taxonomy" id="1618568"/>
    <lineage>
        <taxon>Bacteria</taxon>
        <taxon>Candidatus Woeseibacteriota</taxon>
    </lineage>
</organism>
<keyword evidence="8 11" id="KW-0648">Protein biosynthesis</keyword>
<dbReference type="GO" id="GO:0005524">
    <property type="term" value="F:ATP binding"/>
    <property type="evidence" value="ECO:0007669"/>
    <property type="project" value="UniProtKB-KW"/>
</dbReference>
<comment type="similarity">
    <text evidence="2 11">Belongs to the class-I aminoacyl-tRNA synthetase family.</text>
</comment>
<evidence type="ECO:0000256" key="6">
    <source>
        <dbReference type="ARBA" id="ARBA00022741"/>
    </source>
</evidence>
<dbReference type="AlphaFoldDB" id="A0A0G0NDX5"/>
<keyword evidence="4" id="KW-0963">Cytoplasm</keyword>
<dbReference type="SUPFAM" id="SSF47323">
    <property type="entry name" value="Anticodon-binding domain of a subclass of class I aminoacyl-tRNA synthetases"/>
    <property type="match status" value="1"/>
</dbReference>
<dbReference type="Gene3D" id="1.10.730.10">
    <property type="entry name" value="Isoleucyl-tRNA Synthetase, Domain 1"/>
    <property type="match status" value="1"/>
</dbReference>
<accession>A0A0G0NDX5</accession>
<dbReference type="FunFam" id="1.10.730.10:FF:000008">
    <property type="entry name" value="Arginine--tRNA ligase"/>
    <property type="match status" value="1"/>
</dbReference>
<keyword evidence="9 11" id="KW-0030">Aminoacyl-tRNA synthetase</keyword>
<dbReference type="InterPro" id="IPR008909">
    <property type="entry name" value="DALR_anticod-bd"/>
</dbReference>
<evidence type="ECO:0000256" key="10">
    <source>
        <dbReference type="ARBA" id="ARBA00049339"/>
    </source>
</evidence>
<dbReference type="PATRIC" id="fig|1618568.3.peg.175"/>
<feature type="domain" description="DALR anticodon binding" evidence="12">
    <location>
        <begin position="246"/>
        <end position="364"/>
    </location>
</feature>
<feature type="non-terminal residue" evidence="13">
    <location>
        <position position="1"/>
    </location>
</feature>
<dbReference type="PANTHER" id="PTHR11956">
    <property type="entry name" value="ARGINYL-TRNA SYNTHETASE"/>
    <property type="match status" value="1"/>
</dbReference>
<evidence type="ECO:0000313" key="13">
    <source>
        <dbReference type="EMBL" id="KKQ75306.1"/>
    </source>
</evidence>
<dbReference type="SUPFAM" id="SSF52374">
    <property type="entry name" value="Nucleotidylyl transferase"/>
    <property type="match status" value="1"/>
</dbReference>
<proteinExistence type="inferred from homology"/>
<dbReference type="InterPro" id="IPR009080">
    <property type="entry name" value="tRNAsynth_Ia_anticodon-bd"/>
</dbReference>
<evidence type="ECO:0000259" key="12">
    <source>
        <dbReference type="SMART" id="SM00836"/>
    </source>
</evidence>
<protein>
    <recommendedName>
        <fullName evidence="3">arginine--tRNA ligase</fullName>
        <ecNumber evidence="3">6.1.1.19</ecNumber>
    </recommendedName>
</protein>
<keyword evidence="5 11" id="KW-0436">Ligase</keyword>
<name>A0A0G0NDX5_9BACT</name>
<dbReference type="InterPro" id="IPR035684">
    <property type="entry name" value="ArgRS_core"/>
</dbReference>
<sequence>LKIKFNKWFSEKSLYPVISRARAGPVRDGDALRTLAVSNGAGAPRGPMGRATSNGVYPVRSPIPKGIGSRSARLTSNGVYETVWNLLREKDLVYEKDGATWMKTSKLGDTEDRVLIKKNGNETYFLSDILYHWNKFNVRGFDKVVDIWGADHHGYAPRLVGALTALGIDKERLDIIATQLIRLTKGGKEFKISKRTGAFVTIEELVDEVGADAARYFFLSLSPNTQLDFNIDLAKERSEKNPVYYVQYAHARLSSILRKVKSQKSKVKIISQNLKFTEKAELDLMRKLVEYPELLAGIAGSYEVHRLSRYALELARQVSAFYRDIPVLRAPAQKKAARLALVAAAKMVLAYSLNLMGIKAPERM</sequence>
<evidence type="ECO:0000256" key="9">
    <source>
        <dbReference type="ARBA" id="ARBA00023146"/>
    </source>
</evidence>
<comment type="subcellular location">
    <subcellularLocation>
        <location evidence="1">Cytoplasm</location>
    </subcellularLocation>
</comment>
<dbReference type="InterPro" id="IPR014729">
    <property type="entry name" value="Rossmann-like_a/b/a_fold"/>
</dbReference>
<reference evidence="13 14" key="1">
    <citation type="journal article" date="2015" name="Nature">
        <title>rRNA introns, odd ribosomes, and small enigmatic genomes across a large radiation of phyla.</title>
        <authorList>
            <person name="Brown C.T."/>
            <person name="Hug L.A."/>
            <person name="Thomas B.C."/>
            <person name="Sharon I."/>
            <person name="Castelle C.J."/>
            <person name="Singh A."/>
            <person name="Wilkins M.J."/>
            <person name="Williams K.H."/>
            <person name="Banfield J.F."/>
        </authorList>
    </citation>
    <scope>NUCLEOTIDE SEQUENCE [LARGE SCALE GENOMIC DNA]</scope>
</reference>
<dbReference type="GO" id="GO:0006420">
    <property type="term" value="P:arginyl-tRNA aminoacylation"/>
    <property type="evidence" value="ECO:0007669"/>
    <property type="project" value="InterPro"/>
</dbReference>
<dbReference type="EC" id="6.1.1.19" evidence="3"/>
<dbReference type="SMART" id="SM00836">
    <property type="entry name" value="DALR_1"/>
    <property type="match status" value="1"/>
</dbReference>
<evidence type="ECO:0000256" key="8">
    <source>
        <dbReference type="ARBA" id="ARBA00022917"/>
    </source>
</evidence>
<evidence type="ECO:0000256" key="7">
    <source>
        <dbReference type="ARBA" id="ARBA00022840"/>
    </source>
</evidence>
<evidence type="ECO:0000256" key="1">
    <source>
        <dbReference type="ARBA" id="ARBA00004496"/>
    </source>
</evidence>
<keyword evidence="6 11" id="KW-0547">Nucleotide-binding</keyword>
<dbReference type="GO" id="GO:0004814">
    <property type="term" value="F:arginine-tRNA ligase activity"/>
    <property type="evidence" value="ECO:0007669"/>
    <property type="project" value="UniProtKB-EC"/>
</dbReference>
<evidence type="ECO:0000256" key="11">
    <source>
        <dbReference type="RuleBase" id="RU363038"/>
    </source>
</evidence>
<evidence type="ECO:0000256" key="5">
    <source>
        <dbReference type="ARBA" id="ARBA00022598"/>
    </source>
</evidence>
<keyword evidence="7 11" id="KW-0067">ATP-binding</keyword>
<dbReference type="Pfam" id="PF05746">
    <property type="entry name" value="DALR_1"/>
    <property type="match status" value="1"/>
</dbReference>
<dbReference type="Pfam" id="PF00750">
    <property type="entry name" value="tRNA-synt_1d"/>
    <property type="match status" value="1"/>
</dbReference>
<evidence type="ECO:0000256" key="4">
    <source>
        <dbReference type="ARBA" id="ARBA00022490"/>
    </source>
</evidence>
<dbReference type="PANTHER" id="PTHR11956:SF5">
    <property type="entry name" value="ARGININE--TRNA LIGASE, CYTOPLASMIC"/>
    <property type="match status" value="1"/>
</dbReference>
<evidence type="ECO:0000256" key="2">
    <source>
        <dbReference type="ARBA" id="ARBA00005594"/>
    </source>
</evidence>
<gene>
    <name evidence="13" type="ORF">US95_C0006G0028</name>
</gene>
<evidence type="ECO:0000256" key="3">
    <source>
        <dbReference type="ARBA" id="ARBA00012837"/>
    </source>
</evidence>